<dbReference type="Proteomes" id="UP000283269">
    <property type="component" value="Unassembled WGS sequence"/>
</dbReference>
<comment type="caution">
    <text evidence="1">The sequence shown here is derived from an EMBL/GenBank/DDBJ whole genome shotgun (WGS) entry which is preliminary data.</text>
</comment>
<dbReference type="InParanoid" id="A0A409WLK1"/>
<dbReference type="AlphaFoldDB" id="A0A409WLK1"/>
<gene>
    <name evidence="1" type="ORF">CVT25_002704</name>
</gene>
<organism evidence="1 2">
    <name type="scientific">Psilocybe cyanescens</name>
    <dbReference type="NCBI Taxonomy" id="93625"/>
    <lineage>
        <taxon>Eukaryota</taxon>
        <taxon>Fungi</taxon>
        <taxon>Dikarya</taxon>
        <taxon>Basidiomycota</taxon>
        <taxon>Agaricomycotina</taxon>
        <taxon>Agaricomycetes</taxon>
        <taxon>Agaricomycetidae</taxon>
        <taxon>Agaricales</taxon>
        <taxon>Agaricineae</taxon>
        <taxon>Strophariaceae</taxon>
        <taxon>Psilocybe</taxon>
    </lineage>
</organism>
<keyword evidence="2" id="KW-1185">Reference proteome</keyword>
<reference evidence="1 2" key="1">
    <citation type="journal article" date="2018" name="Evol. Lett.">
        <title>Horizontal gene cluster transfer increased hallucinogenic mushroom diversity.</title>
        <authorList>
            <person name="Reynolds H.T."/>
            <person name="Vijayakumar V."/>
            <person name="Gluck-Thaler E."/>
            <person name="Korotkin H.B."/>
            <person name="Matheny P.B."/>
            <person name="Slot J.C."/>
        </authorList>
    </citation>
    <scope>NUCLEOTIDE SEQUENCE [LARGE SCALE GENOMIC DNA]</scope>
    <source>
        <strain evidence="1 2">2631</strain>
    </source>
</reference>
<evidence type="ECO:0000313" key="2">
    <source>
        <dbReference type="Proteomes" id="UP000283269"/>
    </source>
</evidence>
<accession>A0A409WLK1</accession>
<name>A0A409WLK1_PSICY</name>
<protein>
    <submittedName>
        <fullName evidence="1">Uncharacterized protein</fullName>
    </submittedName>
</protein>
<dbReference type="OrthoDB" id="3251070at2759"/>
<dbReference type="EMBL" id="NHYD01003376">
    <property type="protein sequence ID" value="PPQ79433.1"/>
    <property type="molecule type" value="Genomic_DNA"/>
</dbReference>
<proteinExistence type="predicted"/>
<evidence type="ECO:0000313" key="1">
    <source>
        <dbReference type="EMBL" id="PPQ79433.1"/>
    </source>
</evidence>
<sequence length="157" mass="17568">MAPKNKKPKVEATVPKPAAFTLDLAREGALEIASNSEKGILAMPVELRTEILDNFLKITLFTETTHDDPVLPEKYLARTDALRALSQVCVAYRREFLPFLWEKLNICCDARDSAVDVSVLFHINIGKALERKCDGLIVSPHLQPYIRSAAFCELTII</sequence>